<accession>A0A9W6PEY7</accession>
<dbReference type="AlphaFoldDB" id="A0A9W6PEY7"/>
<proteinExistence type="predicted"/>
<comment type="caution">
    <text evidence="1">The sequence shown here is derived from an EMBL/GenBank/DDBJ whole genome shotgun (WGS) entry which is preliminary data.</text>
</comment>
<evidence type="ECO:0000313" key="2">
    <source>
        <dbReference type="Proteomes" id="UP001165143"/>
    </source>
</evidence>
<name>A0A9W6PEY7_9ACTN</name>
<protein>
    <submittedName>
        <fullName evidence="1">Uncharacterized protein</fullName>
    </submittedName>
</protein>
<dbReference type="EMBL" id="BSRX01000009">
    <property type="protein sequence ID" value="GLW53871.1"/>
    <property type="molecule type" value="Genomic_DNA"/>
</dbReference>
<organism evidence="1 2">
    <name type="scientific">Kitasatospora phosalacinea</name>
    <dbReference type="NCBI Taxonomy" id="2065"/>
    <lineage>
        <taxon>Bacteria</taxon>
        <taxon>Bacillati</taxon>
        <taxon>Actinomycetota</taxon>
        <taxon>Actinomycetes</taxon>
        <taxon>Kitasatosporales</taxon>
        <taxon>Streptomycetaceae</taxon>
        <taxon>Kitasatospora</taxon>
    </lineage>
</organism>
<reference evidence="1" key="1">
    <citation type="submission" date="2023-02" db="EMBL/GenBank/DDBJ databases">
        <title>Kitasatospora phosalacinea NBRC 14362.</title>
        <authorList>
            <person name="Ichikawa N."/>
            <person name="Sato H."/>
            <person name="Tonouchi N."/>
        </authorList>
    </citation>
    <scope>NUCLEOTIDE SEQUENCE</scope>
    <source>
        <strain evidence="1">NBRC 14362</strain>
    </source>
</reference>
<dbReference type="Proteomes" id="UP001165143">
    <property type="component" value="Unassembled WGS sequence"/>
</dbReference>
<evidence type="ECO:0000313" key="1">
    <source>
        <dbReference type="EMBL" id="GLW53871.1"/>
    </source>
</evidence>
<sequence length="120" mass="12667">MLALARIPGVLPKRGGERARGVVAGVLDGRGRPAGRFVAVAVGMAGFSVRGGVERVERLLRVLTWGFVWWKGGWKGVERGVGLLGPGAWHPFPPPLAPGVFAGQGAFQPFHPFHPGGAKR</sequence>
<gene>
    <name evidence="1" type="ORF">Kpho01_18820</name>
</gene>